<keyword evidence="6" id="KW-0832">Ubl conjugation</keyword>
<reference evidence="12" key="1">
    <citation type="submission" date="2023-03" db="EMBL/GenBank/DDBJ databases">
        <title>Electrophorus voltai genome.</title>
        <authorList>
            <person name="Bian C."/>
        </authorList>
    </citation>
    <scope>NUCLEOTIDE SEQUENCE</scope>
    <source>
        <strain evidence="12">CB-2022</strain>
        <tissue evidence="12">Muscle</tissue>
    </source>
</reference>
<dbReference type="CDD" id="cd00190">
    <property type="entry name" value="Tryp_SPc"/>
    <property type="match status" value="1"/>
</dbReference>
<feature type="domain" description="C2H2-type" evidence="10">
    <location>
        <begin position="758"/>
        <end position="785"/>
    </location>
</feature>
<evidence type="ECO:0000256" key="4">
    <source>
        <dbReference type="ARBA" id="ARBA00022771"/>
    </source>
</evidence>
<dbReference type="Proteomes" id="UP001239994">
    <property type="component" value="Unassembled WGS sequence"/>
</dbReference>
<evidence type="ECO:0000256" key="3">
    <source>
        <dbReference type="ARBA" id="ARBA00022737"/>
    </source>
</evidence>
<keyword evidence="1" id="KW-1017">Isopeptide bond</keyword>
<feature type="compositionally biased region" description="Basic and acidic residues" evidence="9">
    <location>
        <begin position="1814"/>
        <end position="1823"/>
    </location>
</feature>
<feature type="domain" description="C2H2-type" evidence="10">
    <location>
        <begin position="569"/>
        <end position="591"/>
    </location>
</feature>
<feature type="domain" description="C2H2-type" evidence="10">
    <location>
        <begin position="859"/>
        <end position="881"/>
    </location>
</feature>
<dbReference type="InterPro" id="IPR028002">
    <property type="entry name" value="Myb_DNA-bind_5"/>
</dbReference>
<dbReference type="FunFam" id="2.40.10.10:FF:000166">
    <property type="entry name" value="Trypsin"/>
    <property type="match status" value="1"/>
</dbReference>
<dbReference type="GO" id="GO:0006508">
    <property type="term" value="P:proteolysis"/>
    <property type="evidence" value="ECO:0007669"/>
    <property type="project" value="InterPro"/>
</dbReference>
<dbReference type="SUPFAM" id="SSF50494">
    <property type="entry name" value="Trypsin-like serine proteases"/>
    <property type="match status" value="1"/>
</dbReference>
<name>A0AAD9DXV5_9TELE</name>
<dbReference type="Pfam" id="PF13912">
    <property type="entry name" value="zf-C2H2_6"/>
    <property type="match status" value="2"/>
</dbReference>
<feature type="region of interest" description="Disordered" evidence="9">
    <location>
        <begin position="1380"/>
        <end position="1434"/>
    </location>
</feature>
<feature type="compositionally biased region" description="Basic residues" evidence="9">
    <location>
        <begin position="2468"/>
        <end position="2480"/>
    </location>
</feature>
<feature type="compositionally biased region" description="Basic residues" evidence="9">
    <location>
        <begin position="2970"/>
        <end position="2979"/>
    </location>
</feature>
<dbReference type="SUPFAM" id="SSF57667">
    <property type="entry name" value="beta-beta-alpha zinc fingers"/>
    <property type="match status" value="19"/>
</dbReference>
<feature type="compositionally biased region" description="Basic and acidic residues" evidence="9">
    <location>
        <begin position="2264"/>
        <end position="2284"/>
    </location>
</feature>
<feature type="compositionally biased region" description="Acidic residues" evidence="9">
    <location>
        <begin position="1459"/>
        <end position="1469"/>
    </location>
</feature>
<feature type="domain" description="C2H2-type" evidence="10">
    <location>
        <begin position="3035"/>
        <end position="3063"/>
    </location>
</feature>
<feature type="domain" description="Peptidase S1" evidence="11">
    <location>
        <begin position="1892"/>
        <end position="2069"/>
    </location>
</feature>
<feature type="region of interest" description="Disordered" evidence="9">
    <location>
        <begin position="198"/>
        <end position="308"/>
    </location>
</feature>
<feature type="compositionally biased region" description="Acidic residues" evidence="9">
    <location>
        <begin position="223"/>
        <end position="238"/>
    </location>
</feature>
<dbReference type="PROSITE" id="PS50240">
    <property type="entry name" value="TRYPSIN_DOM"/>
    <property type="match status" value="1"/>
</dbReference>
<feature type="region of interest" description="Disordered" evidence="9">
    <location>
        <begin position="588"/>
        <end position="608"/>
    </location>
</feature>
<feature type="domain" description="C2H2-type" evidence="10">
    <location>
        <begin position="2342"/>
        <end position="2369"/>
    </location>
</feature>
<accession>A0AAD9DXV5</accession>
<feature type="region of interest" description="Disordered" evidence="9">
    <location>
        <begin position="3487"/>
        <end position="3527"/>
    </location>
</feature>
<dbReference type="GO" id="GO:0004252">
    <property type="term" value="F:serine-type endopeptidase activity"/>
    <property type="evidence" value="ECO:0007669"/>
    <property type="project" value="InterPro"/>
</dbReference>
<evidence type="ECO:0000313" key="13">
    <source>
        <dbReference type="Proteomes" id="UP001239994"/>
    </source>
</evidence>
<dbReference type="GO" id="GO:0008270">
    <property type="term" value="F:zinc ion binding"/>
    <property type="evidence" value="ECO:0007669"/>
    <property type="project" value="UniProtKB-KW"/>
</dbReference>
<evidence type="ECO:0000256" key="1">
    <source>
        <dbReference type="ARBA" id="ARBA00022499"/>
    </source>
</evidence>
<evidence type="ECO:0000256" key="5">
    <source>
        <dbReference type="ARBA" id="ARBA00022833"/>
    </source>
</evidence>
<feature type="domain" description="C2H2-type" evidence="10">
    <location>
        <begin position="730"/>
        <end position="757"/>
    </location>
</feature>
<feature type="region of interest" description="Disordered" evidence="9">
    <location>
        <begin position="1312"/>
        <end position="1333"/>
    </location>
</feature>
<dbReference type="InterPro" id="IPR018114">
    <property type="entry name" value="TRYPSIN_HIS"/>
</dbReference>
<feature type="domain" description="C2H2-type" evidence="10">
    <location>
        <begin position="3063"/>
        <end position="3090"/>
    </location>
</feature>
<dbReference type="PANTHER" id="PTHR24408:SF34">
    <property type="entry name" value="ZINC FINGER PROTEIN 672-RELATED"/>
    <property type="match status" value="1"/>
</dbReference>
<feature type="domain" description="C2H2-type" evidence="10">
    <location>
        <begin position="945"/>
        <end position="972"/>
    </location>
</feature>
<feature type="region of interest" description="Disordered" evidence="9">
    <location>
        <begin position="1138"/>
        <end position="1179"/>
    </location>
</feature>
<evidence type="ECO:0000256" key="9">
    <source>
        <dbReference type="SAM" id="MobiDB-lite"/>
    </source>
</evidence>
<keyword evidence="4 8" id="KW-0863">Zinc-finger</keyword>
<dbReference type="InterPro" id="IPR001254">
    <property type="entry name" value="Trypsin_dom"/>
</dbReference>
<feature type="region of interest" description="Disordered" evidence="9">
    <location>
        <begin position="1"/>
        <end position="37"/>
    </location>
</feature>
<proteinExistence type="predicted"/>
<evidence type="ECO:0000259" key="11">
    <source>
        <dbReference type="PROSITE" id="PS50240"/>
    </source>
</evidence>
<feature type="non-terminal residue" evidence="12">
    <location>
        <position position="1"/>
    </location>
</feature>
<feature type="compositionally biased region" description="Low complexity" evidence="9">
    <location>
        <begin position="1825"/>
        <end position="1849"/>
    </location>
</feature>
<dbReference type="PRINTS" id="PR00722">
    <property type="entry name" value="CHYMOTRYPSIN"/>
</dbReference>
<feature type="domain" description="C2H2-type" evidence="10">
    <location>
        <begin position="820"/>
        <end position="847"/>
    </location>
</feature>
<dbReference type="FunFam" id="3.30.160.60:FF:000624">
    <property type="entry name" value="zinc finger protein 697"/>
    <property type="match status" value="1"/>
</dbReference>
<feature type="compositionally biased region" description="Polar residues" evidence="9">
    <location>
        <begin position="2487"/>
        <end position="2496"/>
    </location>
</feature>
<feature type="compositionally biased region" description="Polar residues" evidence="9">
    <location>
        <begin position="2577"/>
        <end position="2586"/>
    </location>
</feature>
<feature type="region of interest" description="Disordered" evidence="9">
    <location>
        <begin position="2520"/>
        <end position="2586"/>
    </location>
</feature>
<feature type="domain" description="C2H2-type" evidence="10">
    <location>
        <begin position="919"/>
        <end position="946"/>
    </location>
</feature>
<feature type="region of interest" description="Disordered" evidence="9">
    <location>
        <begin position="2249"/>
        <end position="2284"/>
    </location>
</feature>
<feature type="domain" description="C2H2-type" evidence="10">
    <location>
        <begin position="3102"/>
        <end position="3129"/>
    </location>
</feature>
<feature type="domain" description="C2H2-type" evidence="10">
    <location>
        <begin position="1603"/>
        <end position="1630"/>
    </location>
</feature>
<feature type="domain" description="C2H2-type" evidence="10">
    <location>
        <begin position="1695"/>
        <end position="1722"/>
    </location>
</feature>
<dbReference type="Gene3D" id="3.30.160.60">
    <property type="entry name" value="Classic Zinc Finger"/>
    <property type="match status" value="27"/>
</dbReference>
<organism evidence="12 13">
    <name type="scientific">Electrophorus voltai</name>
    <dbReference type="NCBI Taxonomy" id="2609070"/>
    <lineage>
        <taxon>Eukaryota</taxon>
        <taxon>Metazoa</taxon>
        <taxon>Chordata</taxon>
        <taxon>Craniata</taxon>
        <taxon>Vertebrata</taxon>
        <taxon>Euteleostomi</taxon>
        <taxon>Actinopterygii</taxon>
        <taxon>Neopterygii</taxon>
        <taxon>Teleostei</taxon>
        <taxon>Ostariophysi</taxon>
        <taxon>Gymnotiformes</taxon>
        <taxon>Gymnotoidei</taxon>
        <taxon>Gymnotidae</taxon>
        <taxon>Electrophorus</taxon>
    </lineage>
</organism>
<feature type="compositionally biased region" description="Basic residues" evidence="9">
    <location>
        <begin position="443"/>
        <end position="459"/>
    </location>
</feature>
<evidence type="ECO:0000256" key="8">
    <source>
        <dbReference type="PROSITE-ProRule" id="PRU00042"/>
    </source>
</evidence>
<evidence type="ECO:0000313" key="12">
    <source>
        <dbReference type="EMBL" id="KAK1795437.1"/>
    </source>
</evidence>
<feature type="domain" description="C2H2-type" evidence="10">
    <location>
        <begin position="3326"/>
        <end position="3348"/>
    </location>
</feature>
<keyword evidence="7" id="KW-1015">Disulfide bond</keyword>
<feature type="compositionally biased region" description="Polar residues" evidence="9">
    <location>
        <begin position="3509"/>
        <end position="3527"/>
    </location>
</feature>
<feature type="region of interest" description="Disordered" evidence="9">
    <location>
        <begin position="417"/>
        <end position="459"/>
    </location>
</feature>
<dbReference type="FunFam" id="3.30.160.60:FF:000671">
    <property type="entry name" value="Zinc finger protein 26"/>
    <property type="match status" value="2"/>
</dbReference>
<feature type="region of interest" description="Disordered" evidence="9">
    <location>
        <begin position="2904"/>
        <end position="3004"/>
    </location>
</feature>
<keyword evidence="13" id="KW-1185">Reference proteome</keyword>
<feature type="domain" description="C2H2-type" evidence="10">
    <location>
        <begin position="1721"/>
        <end position="1748"/>
    </location>
</feature>
<feature type="region of interest" description="Disordered" evidence="9">
    <location>
        <begin position="1096"/>
        <end position="1116"/>
    </location>
</feature>
<dbReference type="FunFam" id="3.30.160.60:FF:000110">
    <property type="entry name" value="Zinc finger protein-like"/>
    <property type="match status" value="1"/>
</dbReference>
<feature type="compositionally biased region" description="Basic and acidic residues" evidence="9">
    <location>
        <begin position="1470"/>
        <end position="1479"/>
    </location>
</feature>
<feature type="region of interest" description="Disordered" evidence="9">
    <location>
        <begin position="3408"/>
        <end position="3428"/>
    </location>
</feature>
<dbReference type="GO" id="GO:0000981">
    <property type="term" value="F:DNA-binding transcription factor activity, RNA polymerase II-specific"/>
    <property type="evidence" value="ECO:0007669"/>
    <property type="project" value="TreeGrafter"/>
</dbReference>
<feature type="domain" description="C2H2-type" evidence="10">
    <location>
        <begin position="538"/>
        <end position="567"/>
    </location>
</feature>
<feature type="domain" description="C2H2-type" evidence="10">
    <location>
        <begin position="618"/>
        <end position="645"/>
    </location>
</feature>
<sequence length="3527" mass="395960">MHIKVESPEGPFGGGVSEDGFPREDDDSENSCDHSSGLPGSLPFNVVVVHPNIVAPGVSSDDLIPTEQSRAVSAVLASGGAGKRKSRFSGAELEVLVSEVTRCEGELFGPAGRLRRRERERIWAGILERVNAVSRVPRTLREVKKRWDDLKRRNGGRLADARHRSCYLPSSRGTAVMGGPLQVSPRFQQARQKLSARGKASFTCLSDTDPVTGGDGSERDGFEKEEDSGEQEGEEGDKDGEGVGNSMEDKLGLGLGLGIVPPPTSERWLPPSPLYSAPFLNGSPQASPEPSLGAHQGPLEPPPSRNSWLEDELRGLGEAAVQLGDRLEQNLREFGEGFRRDMRTLVASQEALTISLQQNNVLLQRLLGLLEMQHHYTQPLQQPIGQQQQQETPPPQFSQQLGQPIPQTASEQILAPVTSVHPRPDILDGTSKPESSTEINTQRPRRGRTVDHRRRRHGLQAKDEDEITDMSMEMECDGAIKTDEEKKGEHTAGEDGQPVIEQELNEKAKGGDMGGVEEEREERCRKTNATVKQRKSHRECRDCGKKFTRRETYNLHRHFHMHQDEQASLTCRECGLTFQHRSSLIKHRSEHKLNGMPPSLPAPQRRSKQREMKEERGLYCEHCGERFASLVRYRLHACQQNLEKPYRCPLCRREFQYRVSINAHMQSHSLESPYRCLECNKGFQCAVTLHIHQRSHAALKPYECPDCGMVFRHRSFMEDHRRRHTEETPHQCNICGKSFKHGSLLQQHRYLHTGQKPYRCSDCGKRFAFAQNMRAHCRQHKRNSGSTSPEAHIPNYDVPNGTSLETVGKENTNHDIKQQRNCPLCPQLFYKAADLRMHMLIHEAEYEKLSNGKKHDQVYACAYCPLKFLDESTLQSHAFTHEVIPAPLKREVLSVARASSIDNMSGGGDWGDHAEKKPLKCRECGKSFHYRSVLELHMRIHNKGYQCHVCKKSFRFSSYLQQHLIIHSGKKPYKCPDCGKDFAFLQNMKTHQRLHQQKPFRCTQCRKGYSDEVQLQRHMLSHSGDKPHKCHLCDKSFGLAYLLRDHLNTHTGERPHRCQECHKSFPWLSSLLVHQKIHARKRQGLSQSYSPFVLSQRGRTRGMGSRSRRSSKWISSWSKTGGDTGWLQDPFPGQILQGLPLPNLVGQQSSDFDSDVHEQTQPSSQQSLQPWRTENPSRPIQLQQQWQVQIKPQLQRQHQPKWISERQASDDMQLWNAGVHLKPILPKLEGMPNLPHQHSPGWANEPLSAQVGPAPRQVPENCTAQDKGVVALVSKTSPAGLISSPSKARNENEQKAQLQHIFSVGLATPKSPCDADGLHSSNVKTHSPESKPQNSLNQLLNIQGQLSHWPVFSDITQNTKTEPLGPTEKDNTIAFRLKTPEGRRQANVNSLSSEDKKDAIRDPGVGSVSGDNALNAESAGVERRLKSRGPAPKARERAEVAAAVAVTVPQIIIKEEQVEENEYVTEQDGSEERTARKADLPGGHESTDVKQHSMRCQDCGQQCTRWDAFKVHLHKHVEEEVTLEKKSKKRSVGLITSEDNGSEFNKKRSLATNEKEAVKSHVAEVSFNSNCQIKPSEIFAVRPLVATLSEKEKPVYNTASRVYACSICGKVYSYLESFRNHQKTHIDGKEKLMEFSCKECGKCFARQGSLVIHMRSHKWASPDKPPSLHCDKCNKSFLSVQTFVAHQDVQEKRAFWCQLCARGFVSSEALDKHLLGHNKKHRCDICFKFFRVPAELHCHYNVHTGAQPYSCGFCHKTFLQMSNLITHRKKHLEVVEDGEDVSLGKKAPQLARRRRISVMKKLVMGGINVMNRHVGKEPDKESSDESGSSFSKGSSDSSDSIDSSDSSDLSTRKLENIGIEDVDDPKDMQEKDTEGSWECFECACSRADDDKIIGGSECAPHSQPWQVYLTYDNGKRWCGASLISKSWAVSAAHCYLPPPRLALHLGEHNLFKDEGTEQRIWAEKVIPHPDYNGVTEDNDIMLIKLIEPAVLNQYVLPIALATTCAVADENCLVSGWGNQINSGVNYASVLQCLNVPVLSRSQCKEAYGSQITENMFCAGFMEGGKDSCQIMELSKQSVNDFSVSDMFLAKGDMALDHISSAETTLDHQSVHVEVNNITAQIIGLEGQKLNLHVPSESIIEPVSPVEVMLEENALSLMTHKATQEKPTGPDDPNDSQVQSTLSDHTSSDPGIPNEMIAASILESDINPVEPRCEFIVHTDPSEAQGPSDKVTLDPSALLMGKLKEVVCEKKQTPDSTSMTPKDVGCSKEEKSVRKNIPPKKDRMDPLKIDMTRSTVIPLTSSQLSLQCLECHIIFSDNKSKERHLKMNHPTEYEQCMLGDALFACYVCDRHFTCSTELMAHQRAHTEKQPFKCPICGEAFSRSSELTSHKKVHFGKHGYTCSDCGKHCKTLTLLKYHQRIHTGERPYVCIHKECGKRFSMPKALQKHLEAHEKEDTEGTADLANSTTNTKKKRNKVHKKKSGEKENMESVQLVSVSEPQEGVDIKEELPLDVKVVMVEDQNVDDKDSTQGNPHPETEGITSAGNFDDVKIEASPSTLAPHEVPPTEKHLNHATDGIPSGSSTGSESAGKQCIFYPVKEEEGEILVEPPLSEQATKVPEERTEAGPEIEECEEIMVECSQMEMHHNFYGGTEEGDLGTEHQSPQDLLEFLSQSSDTEEFDNFQSEPDAEALIMSCYHGIHTNGAMKQKELSVYEEGGRNSGNVDFSQAKHQGGTTKECWKPIDYFLQYFNWDTWKEIAVWTGQTSKLPTPVTEKEVAQIAGIHIAMGTLKVDQHESLQCFQCFITFCNAKAKERHMKKSHREEYKQQLQQLTTHRRQVCPERQFVCKECNETFRSPALLRNHRLAQHPVRQEGEDVDDPAKTHRCGKCGRGFEEESELLQHQENHAGNQHCNGSAPVKRRGRPPKAETAAAGEKKQKRTKMEETEVTAEPGASNHSEAVSPPPVVDEPKAKMGARRGRPPKSSHEPKVEEEKVEGKKAKVTPPPSRKIPCPECDLTFPVLAQLRAHKKEKHTQRKPYPCGECEESFNRPEQLEAHMARAHTAGRYSCATCGKSFGRESNLKAHQQTHDKQEEKPTGHQKGSEQHRCHVCNLTFSTPFLLQEHLHLHTGVRPYCCAECGKQFCHLVNYRAHLRSHAQVASVHCVICTATFATKEDLQKHLDTNHFEDEFYQCDFCKRIFSSMQECKKHVQQHKQQTKGHHYPNCDCSFCRQTSEKGVFICTDCGQAFSKKVSLLRHSFHHLGLLPYTCVRCKRHFRLPSLYSRHECKPEHIQCVACLVIFQSQGDFEKHKMDTGCWGHQTASPAKTNDIRCMECGQVFDSSEELKKHAGTHQRVMRCSECGMGFRSSLMLMSHMGGHAAQRPCLCKDCGLGFSHQQAFDSHLKTCGVMTPPEGAMKKPKPMSKKKKSTIAPKSKELQIVTQETQKDIPQQMHPVPLVNNQTKSSKGMWTLTLDKKPLPGVPLVMFLPVPATPTSECTQNPPNLVASPEVSDKSLSSPHANNIPVTSTSNA</sequence>
<feature type="compositionally biased region" description="Polar residues" evidence="9">
    <location>
        <begin position="1319"/>
        <end position="1333"/>
    </location>
</feature>
<dbReference type="FunFam" id="3.30.160.60:FF:000100">
    <property type="entry name" value="Zinc finger 45-like"/>
    <property type="match status" value="2"/>
</dbReference>
<dbReference type="SMART" id="SM00355">
    <property type="entry name" value="ZnF_C2H2"/>
    <property type="match status" value="44"/>
</dbReference>
<dbReference type="PROSITE" id="PS00134">
    <property type="entry name" value="TRYPSIN_HIS"/>
    <property type="match status" value="1"/>
</dbReference>
<feature type="compositionally biased region" description="Polar residues" evidence="9">
    <location>
        <begin position="432"/>
        <end position="442"/>
    </location>
</feature>
<evidence type="ECO:0000256" key="2">
    <source>
        <dbReference type="ARBA" id="ARBA00022723"/>
    </source>
</evidence>
<feature type="domain" description="C2H2-type" evidence="10">
    <location>
        <begin position="646"/>
        <end position="673"/>
    </location>
</feature>
<feature type="domain" description="C2H2-type" evidence="10">
    <location>
        <begin position="1635"/>
        <end position="1662"/>
    </location>
</feature>
<dbReference type="SMART" id="SM00020">
    <property type="entry name" value="Tryp_SPc"/>
    <property type="match status" value="1"/>
</dbReference>
<feature type="domain" description="C2H2-type" evidence="10">
    <location>
        <begin position="2881"/>
        <end position="2908"/>
    </location>
</feature>
<evidence type="ECO:0008006" key="14">
    <source>
        <dbReference type="Google" id="ProtNLM"/>
    </source>
</evidence>
<dbReference type="InterPro" id="IPR036236">
    <property type="entry name" value="Znf_C2H2_sf"/>
</dbReference>
<feature type="compositionally biased region" description="Polar residues" evidence="9">
    <location>
        <begin position="3488"/>
        <end position="3498"/>
    </location>
</feature>
<feature type="domain" description="C2H2-type" evidence="10">
    <location>
        <begin position="674"/>
        <end position="701"/>
    </location>
</feature>
<dbReference type="PROSITE" id="PS00028">
    <property type="entry name" value="ZINC_FINGER_C2H2_1"/>
    <property type="match status" value="39"/>
</dbReference>
<feature type="domain" description="C2H2-type" evidence="10">
    <location>
        <begin position="1028"/>
        <end position="1055"/>
    </location>
</feature>
<dbReference type="PANTHER" id="PTHR24408">
    <property type="entry name" value="ZINC FINGER PROTEIN"/>
    <property type="match status" value="1"/>
</dbReference>
<evidence type="ECO:0000259" key="10">
    <source>
        <dbReference type="PROSITE" id="PS50157"/>
    </source>
</evidence>
<feature type="domain" description="C2H2-type" evidence="10">
    <location>
        <begin position="2370"/>
        <end position="2397"/>
    </location>
</feature>
<feature type="domain" description="C2H2-type" evidence="10">
    <location>
        <begin position="2842"/>
        <end position="2870"/>
    </location>
</feature>
<dbReference type="GO" id="GO:0005634">
    <property type="term" value="C:nucleus"/>
    <property type="evidence" value="ECO:0007669"/>
    <property type="project" value="TreeGrafter"/>
</dbReference>
<evidence type="ECO:0000256" key="7">
    <source>
        <dbReference type="ARBA" id="ARBA00023157"/>
    </source>
</evidence>
<dbReference type="Pfam" id="PF13873">
    <property type="entry name" value="Myb_DNA-bind_5"/>
    <property type="match status" value="1"/>
</dbReference>
<feature type="region of interest" description="Disordered" evidence="9">
    <location>
        <begin position="2161"/>
        <end position="2192"/>
    </location>
</feature>
<keyword evidence="3" id="KW-0677">Repeat</keyword>
<keyword evidence="2" id="KW-0479">Metal-binding</keyword>
<feature type="domain" description="C2H2-type" evidence="10">
    <location>
        <begin position="3352"/>
        <end position="3379"/>
    </location>
</feature>
<feature type="compositionally biased region" description="Polar residues" evidence="9">
    <location>
        <begin position="2174"/>
        <end position="2188"/>
    </location>
</feature>
<dbReference type="GO" id="GO:0043565">
    <property type="term" value="F:sequence-specific DNA binding"/>
    <property type="evidence" value="ECO:0007669"/>
    <property type="project" value="TreeGrafter"/>
</dbReference>
<dbReference type="EMBL" id="JAROKS010000016">
    <property type="protein sequence ID" value="KAK1795437.1"/>
    <property type="molecule type" value="Genomic_DNA"/>
</dbReference>
<dbReference type="InterPro" id="IPR009003">
    <property type="entry name" value="Peptidase_S1_PA"/>
</dbReference>
<feature type="domain" description="C2H2-type" evidence="10">
    <location>
        <begin position="702"/>
        <end position="729"/>
    </location>
</feature>
<feature type="compositionally biased region" description="Low complexity" evidence="9">
    <location>
        <begin position="1159"/>
        <end position="1170"/>
    </location>
</feature>
<feature type="domain" description="C2H2-type" evidence="10">
    <location>
        <begin position="3235"/>
        <end position="3262"/>
    </location>
</feature>
<dbReference type="PROSITE" id="PS50157">
    <property type="entry name" value="ZINC_FINGER_C2H2_2"/>
    <property type="match status" value="36"/>
</dbReference>
<dbReference type="FunFam" id="3.30.160.60:FF:000690">
    <property type="entry name" value="Zinc finger protein 354C"/>
    <property type="match status" value="1"/>
</dbReference>
<feature type="domain" description="C2H2-type" evidence="10">
    <location>
        <begin position="2398"/>
        <end position="2425"/>
    </location>
</feature>
<dbReference type="Pfam" id="PF00096">
    <property type="entry name" value="zf-C2H2"/>
    <property type="match status" value="13"/>
</dbReference>
<gene>
    <name evidence="12" type="ORF">P4O66_010609</name>
</gene>
<keyword evidence="5" id="KW-0862">Zinc</keyword>
<feature type="compositionally biased region" description="Basic residues" evidence="9">
    <location>
        <begin position="3413"/>
        <end position="3424"/>
    </location>
</feature>
<feature type="domain" description="C2H2-type" evidence="10">
    <location>
        <begin position="1056"/>
        <end position="1083"/>
    </location>
</feature>
<protein>
    <recommendedName>
        <fullName evidence="14">Nuclear apoptosis-inducing factor 1</fullName>
    </recommendedName>
</protein>
<evidence type="ECO:0000256" key="6">
    <source>
        <dbReference type="ARBA" id="ARBA00022843"/>
    </source>
</evidence>
<feature type="region of interest" description="Disordered" evidence="9">
    <location>
        <begin position="3076"/>
        <end position="3099"/>
    </location>
</feature>
<feature type="domain" description="C2H2-type" evidence="10">
    <location>
        <begin position="2426"/>
        <end position="2455"/>
    </location>
</feature>
<feature type="compositionally biased region" description="Basic and acidic residues" evidence="9">
    <location>
        <begin position="2980"/>
        <end position="2995"/>
    </location>
</feature>
<dbReference type="InterPro" id="IPR001314">
    <property type="entry name" value="Peptidase_S1A"/>
</dbReference>
<feature type="domain" description="C2H2-type" evidence="10">
    <location>
        <begin position="1749"/>
        <end position="1771"/>
    </location>
</feature>
<dbReference type="FunFam" id="3.30.160.60:FF:002343">
    <property type="entry name" value="Zinc finger protein 33A"/>
    <property type="match status" value="1"/>
</dbReference>
<feature type="compositionally biased region" description="Low complexity" evidence="9">
    <location>
        <begin position="380"/>
        <end position="391"/>
    </location>
</feature>
<comment type="caution">
    <text evidence="12">The sequence shown here is derived from an EMBL/GenBank/DDBJ whole genome shotgun (WGS) entry which is preliminary data.</text>
</comment>
<feature type="domain" description="C2H2-type" evidence="10">
    <location>
        <begin position="3006"/>
        <end position="3034"/>
    </location>
</feature>
<feature type="domain" description="C2H2-type" evidence="10">
    <location>
        <begin position="3187"/>
        <end position="3214"/>
    </location>
</feature>
<dbReference type="InterPro" id="IPR013087">
    <property type="entry name" value="Znf_C2H2_type"/>
</dbReference>
<feature type="domain" description="C2H2-type" evidence="10">
    <location>
        <begin position="1000"/>
        <end position="1027"/>
    </location>
</feature>
<dbReference type="FunFam" id="3.30.160.60:FF:000538">
    <property type="entry name" value="zinc finger protein 853"/>
    <property type="match status" value="1"/>
</dbReference>
<dbReference type="InterPro" id="IPR043504">
    <property type="entry name" value="Peptidase_S1_PA_chymotrypsin"/>
</dbReference>
<feature type="region of interest" description="Disordered" evidence="9">
    <location>
        <begin position="2448"/>
        <end position="2502"/>
    </location>
</feature>
<feature type="domain" description="C2H2-type" evidence="10">
    <location>
        <begin position="3130"/>
        <end position="3157"/>
    </location>
</feature>
<feature type="domain" description="C2H2-type" evidence="10">
    <location>
        <begin position="973"/>
        <end position="1000"/>
    </location>
</feature>
<feature type="region of interest" description="Disordered" evidence="9">
    <location>
        <begin position="380"/>
        <end position="404"/>
    </location>
</feature>
<dbReference type="Pfam" id="PF00089">
    <property type="entry name" value="Trypsin"/>
    <property type="match status" value="1"/>
</dbReference>
<feature type="region of interest" description="Disordered" evidence="9">
    <location>
        <begin position="1459"/>
        <end position="1489"/>
    </location>
</feature>
<dbReference type="Gene3D" id="2.40.10.10">
    <property type="entry name" value="Trypsin-like serine proteases"/>
    <property type="match status" value="1"/>
</dbReference>
<feature type="region of interest" description="Disordered" evidence="9">
    <location>
        <begin position="1809"/>
        <end position="1871"/>
    </location>
</feature>